<keyword evidence="4" id="KW-0378">Hydrolase</keyword>
<comment type="similarity">
    <text evidence="5">Belongs to the YicC/YloC family.</text>
</comment>
<dbReference type="PANTHER" id="PTHR30636:SF3">
    <property type="entry name" value="UPF0701 PROTEIN YICC"/>
    <property type="match status" value="1"/>
</dbReference>
<dbReference type="EMBL" id="MTPW01000001">
    <property type="protein sequence ID" value="PQJ31676.1"/>
    <property type="molecule type" value="Genomic_DNA"/>
</dbReference>
<gene>
    <name evidence="8" type="ORF">BST92_06935</name>
</gene>
<name>A0A2S7U9S4_9FLAO</name>
<organism evidence="8 9">
    <name type="scientific">Nonlabens arenilitoris</name>
    <dbReference type="NCBI Taxonomy" id="1217969"/>
    <lineage>
        <taxon>Bacteria</taxon>
        <taxon>Pseudomonadati</taxon>
        <taxon>Bacteroidota</taxon>
        <taxon>Flavobacteriia</taxon>
        <taxon>Flavobacteriales</taxon>
        <taxon>Flavobacteriaceae</taxon>
        <taxon>Nonlabens</taxon>
    </lineage>
</organism>
<dbReference type="GO" id="GO:0004521">
    <property type="term" value="F:RNA endonuclease activity"/>
    <property type="evidence" value="ECO:0007669"/>
    <property type="project" value="InterPro"/>
</dbReference>
<evidence type="ECO:0000256" key="3">
    <source>
        <dbReference type="ARBA" id="ARBA00022759"/>
    </source>
</evidence>
<feature type="domain" description="Endoribonuclease YicC-like C-terminal" evidence="7">
    <location>
        <begin position="174"/>
        <end position="290"/>
    </location>
</feature>
<dbReference type="GO" id="GO:0016787">
    <property type="term" value="F:hydrolase activity"/>
    <property type="evidence" value="ECO:0007669"/>
    <property type="project" value="UniProtKB-KW"/>
</dbReference>
<reference evidence="8 9" key="1">
    <citation type="submission" date="2017-01" db="EMBL/GenBank/DDBJ databases">
        <title>Trade-off between light-utilization and light-protection in marine flavobacteria.</title>
        <authorList>
            <person name="Kumagai Y."/>
            <person name="Yoshizawa S."/>
            <person name="Kogure K."/>
            <person name="Iwasaki W."/>
        </authorList>
    </citation>
    <scope>NUCLEOTIDE SEQUENCE [LARGE SCALE GENOMIC DNA]</scope>
    <source>
        <strain evidence="8 9">KCTC 32109</strain>
    </source>
</reference>
<dbReference type="PANTHER" id="PTHR30636">
    <property type="entry name" value="UPF0701 PROTEIN YICC"/>
    <property type="match status" value="1"/>
</dbReference>
<proteinExistence type="inferred from homology"/>
<evidence type="ECO:0000313" key="9">
    <source>
        <dbReference type="Proteomes" id="UP000239747"/>
    </source>
</evidence>
<keyword evidence="9" id="KW-1185">Reference proteome</keyword>
<sequence length="291" mass="33410">MILSMTGYGKSVTQLAQKKITVEIRTLNSKNLDLNMRLSNAYKEIELPLRQLAASELSRGKIDFAIHVEKTGIDSTTQLNTQVLESYIQQLKTVQGINLNDTVDDSRLLQIASKFPDVFATQIEEVSQEEFDVIEKTAIEALKAVNQYRLDEGKGLKDEFILRINNINKLLDQIKEVDETRLADIRTRLEKAVSDLKEKVDGNRFEQELIFYLEKYDITEEKVRLKNHLDYFVETLDNELSQGKKLGFISQEIGREINTIGSKANHATMQQLVVQMKDELEKVKEQMLNVL</sequence>
<dbReference type="Proteomes" id="UP000239747">
    <property type="component" value="Unassembled WGS sequence"/>
</dbReference>
<evidence type="ECO:0000256" key="4">
    <source>
        <dbReference type="ARBA" id="ARBA00022801"/>
    </source>
</evidence>
<accession>A0A2S7U9S4</accession>
<evidence type="ECO:0000313" key="8">
    <source>
        <dbReference type="EMBL" id="PQJ31676.1"/>
    </source>
</evidence>
<dbReference type="Pfam" id="PF08340">
    <property type="entry name" value="YicC-like_C"/>
    <property type="match status" value="1"/>
</dbReference>
<dbReference type="InterPro" id="IPR005229">
    <property type="entry name" value="YicC/YloC-like"/>
</dbReference>
<evidence type="ECO:0000256" key="5">
    <source>
        <dbReference type="ARBA" id="ARBA00035648"/>
    </source>
</evidence>
<evidence type="ECO:0000256" key="2">
    <source>
        <dbReference type="ARBA" id="ARBA00022722"/>
    </source>
</evidence>
<dbReference type="Pfam" id="PF03755">
    <property type="entry name" value="YicC-like_N"/>
    <property type="match status" value="1"/>
</dbReference>
<dbReference type="OrthoDB" id="9771229at2"/>
<dbReference type="RefSeq" id="WP_105070792.1">
    <property type="nucleotide sequence ID" value="NZ_MTPW01000001.1"/>
</dbReference>
<keyword evidence="2" id="KW-0540">Nuclease</keyword>
<dbReference type="InterPro" id="IPR013527">
    <property type="entry name" value="YicC-like_N"/>
</dbReference>
<evidence type="ECO:0008006" key="10">
    <source>
        <dbReference type="Google" id="ProtNLM"/>
    </source>
</evidence>
<feature type="domain" description="Endoribonuclease YicC-like N-terminal" evidence="6">
    <location>
        <begin position="2"/>
        <end position="157"/>
    </location>
</feature>
<protein>
    <recommendedName>
        <fullName evidence="10">YicC family protein</fullName>
    </recommendedName>
</protein>
<evidence type="ECO:0000259" key="7">
    <source>
        <dbReference type="Pfam" id="PF08340"/>
    </source>
</evidence>
<comment type="caution">
    <text evidence="8">The sequence shown here is derived from an EMBL/GenBank/DDBJ whole genome shotgun (WGS) entry which is preliminary data.</text>
</comment>
<dbReference type="InterPro" id="IPR013551">
    <property type="entry name" value="YicC-like_C"/>
</dbReference>
<dbReference type="AlphaFoldDB" id="A0A2S7U9S4"/>
<evidence type="ECO:0000259" key="6">
    <source>
        <dbReference type="Pfam" id="PF03755"/>
    </source>
</evidence>
<evidence type="ECO:0000256" key="1">
    <source>
        <dbReference type="ARBA" id="ARBA00001968"/>
    </source>
</evidence>
<keyword evidence="3" id="KW-0255">Endonuclease</keyword>
<comment type="cofactor">
    <cofactor evidence="1">
        <name>a divalent metal cation</name>
        <dbReference type="ChEBI" id="CHEBI:60240"/>
    </cofactor>
</comment>